<feature type="chain" id="PRO_5041399239" evidence="3">
    <location>
        <begin position="21"/>
        <end position="292"/>
    </location>
</feature>
<keyword evidence="2" id="KW-0812">Transmembrane</keyword>
<evidence type="ECO:0000256" key="1">
    <source>
        <dbReference type="SAM" id="MobiDB-lite"/>
    </source>
</evidence>
<organism evidence="4 5">
    <name type="scientific">Cladonia borealis</name>
    <dbReference type="NCBI Taxonomy" id="184061"/>
    <lineage>
        <taxon>Eukaryota</taxon>
        <taxon>Fungi</taxon>
        <taxon>Dikarya</taxon>
        <taxon>Ascomycota</taxon>
        <taxon>Pezizomycotina</taxon>
        <taxon>Lecanoromycetes</taxon>
        <taxon>OSLEUM clade</taxon>
        <taxon>Lecanoromycetidae</taxon>
        <taxon>Lecanorales</taxon>
        <taxon>Lecanorineae</taxon>
        <taxon>Cladoniaceae</taxon>
        <taxon>Cladonia</taxon>
    </lineage>
</organism>
<evidence type="ECO:0000256" key="2">
    <source>
        <dbReference type="SAM" id="Phobius"/>
    </source>
</evidence>
<feature type="signal peptide" evidence="3">
    <location>
        <begin position="1"/>
        <end position="20"/>
    </location>
</feature>
<keyword evidence="5" id="KW-1185">Reference proteome</keyword>
<feature type="compositionally biased region" description="Low complexity" evidence="1">
    <location>
        <begin position="142"/>
        <end position="172"/>
    </location>
</feature>
<reference evidence="4" key="1">
    <citation type="submission" date="2023-03" db="EMBL/GenBank/DDBJ databases">
        <title>Complete genome of Cladonia borealis.</title>
        <authorList>
            <person name="Park H."/>
        </authorList>
    </citation>
    <scope>NUCLEOTIDE SEQUENCE</scope>
    <source>
        <strain evidence="4">ANT050790</strain>
    </source>
</reference>
<accession>A0AA39QX77</accession>
<gene>
    <name evidence="4" type="ORF">JMJ35_006425</name>
</gene>
<proteinExistence type="predicted"/>
<keyword evidence="2" id="KW-1133">Transmembrane helix</keyword>
<keyword evidence="3" id="KW-0732">Signal</keyword>
<evidence type="ECO:0000256" key="3">
    <source>
        <dbReference type="SAM" id="SignalP"/>
    </source>
</evidence>
<protein>
    <submittedName>
        <fullName evidence="4">Uncharacterized protein</fullName>
    </submittedName>
</protein>
<feature type="compositionally biased region" description="Low complexity" evidence="1">
    <location>
        <begin position="184"/>
        <end position="203"/>
    </location>
</feature>
<dbReference type="Proteomes" id="UP001166286">
    <property type="component" value="Unassembled WGS sequence"/>
</dbReference>
<comment type="caution">
    <text evidence="4">The sequence shown here is derived from an EMBL/GenBank/DDBJ whole genome shotgun (WGS) entry which is preliminary data.</text>
</comment>
<sequence length="292" mass="30396">MKMFVILSLILTRFFSPIAAHPQITTAPELVVRQAGNDICGYYFLDGATYSITCEDGLACAVATTTRPAVKYCPGTGVWSDTPVTTQFGYGNWPVDGCVPGQGCCPESEPSAGIYSFDDGSTVLLGCGLSAFTYTAFEIDSASPSSVTTPTSTTFELNSATTSSETTPTSKTLVVGAAGSSSRPTGSAATSPAGSTSSTTTSSSGKTAVEIVVIVVLGVVSVTFFAIFLHFLKQCYKMRQQPNYAPVAQTSPGLYSTPQPEKGLSRWSKVAGIVSPCIALPSLGLALFVAFR</sequence>
<dbReference type="EMBL" id="JAFEKC020000014">
    <property type="protein sequence ID" value="KAK0510873.1"/>
    <property type="molecule type" value="Genomic_DNA"/>
</dbReference>
<keyword evidence="2" id="KW-0472">Membrane</keyword>
<evidence type="ECO:0000313" key="5">
    <source>
        <dbReference type="Proteomes" id="UP001166286"/>
    </source>
</evidence>
<name>A0AA39QX77_9LECA</name>
<evidence type="ECO:0000313" key="4">
    <source>
        <dbReference type="EMBL" id="KAK0510873.1"/>
    </source>
</evidence>
<feature type="transmembrane region" description="Helical" evidence="2">
    <location>
        <begin position="270"/>
        <end position="291"/>
    </location>
</feature>
<feature type="region of interest" description="Disordered" evidence="1">
    <location>
        <begin position="142"/>
        <end position="203"/>
    </location>
</feature>
<feature type="transmembrane region" description="Helical" evidence="2">
    <location>
        <begin position="211"/>
        <end position="232"/>
    </location>
</feature>
<dbReference type="AlphaFoldDB" id="A0AA39QX77"/>